<proteinExistence type="predicted"/>
<feature type="compositionally biased region" description="Basic residues" evidence="2">
    <location>
        <begin position="234"/>
        <end position="258"/>
    </location>
</feature>
<dbReference type="Proteomes" id="UP001157034">
    <property type="component" value="Unassembled WGS sequence"/>
</dbReference>
<dbReference type="InterPro" id="IPR029044">
    <property type="entry name" value="Nucleotide-diphossugar_trans"/>
</dbReference>
<feature type="region of interest" description="Disordered" evidence="2">
    <location>
        <begin position="191"/>
        <end position="258"/>
    </location>
</feature>
<protein>
    <recommendedName>
        <fullName evidence="3">MobA-like NTP transferase domain-containing protein</fullName>
    </recommendedName>
</protein>
<evidence type="ECO:0000313" key="4">
    <source>
        <dbReference type="EMBL" id="GMA95066.1"/>
    </source>
</evidence>
<evidence type="ECO:0000256" key="1">
    <source>
        <dbReference type="ARBA" id="ARBA00022679"/>
    </source>
</evidence>
<accession>A0ABQ6K379</accession>
<name>A0ABQ6K379_9MICO</name>
<feature type="domain" description="MobA-like NTP transferase" evidence="3">
    <location>
        <begin position="15"/>
        <end position="154"/>
    </location>
</feature>
<evidence type="ECO:0000313" key="5">
    <source>
        <dbReference type="Proteomes" id="UP001157034"/>
    </source>
</evidence>
<dbReference type="PANTHER" id="PTHR19136:SF81">
    <property type="entry name" value="MOLYBDENUM COFACTOR GUANYLYLTRANSFERASE"/>
    <property type="match status" value="1"/>
</dbReference>
<sequence>MTTPDAASVTATPAAIVLAGGRAARVGGAAKPLFEIGGASLLARTVAAARAAGADPVLVAGPELDPALDVTWVREDPPFGGPAAATLAALRRVGDAETVLLLAGDLADAGGAIRTLLAPGPLAPDVDGRCLVDADGRRQWLVGWYRTTVLRATPLPDGGRDASLRALLAGSMIEEVPDAADAAADIDTWDDLRAHGGAPGRARRTEDTMPQHLPPRRSTTGPTPCAPSSASTRPSRRSRRSSTSRATCRTRSRDRRRR</sequence>
<keyword evidence="5" id="KW-1185">Reference proteome</keyword>
<organism evidence="4 5">
    <name type="scientific">Pseudolysinimonas kribbensis</name>
    <dbReference type="NCBI Taxonomy" id="433641"/>
    <lineage>
        <taxon>Bacteria</taxon>
        <taxon>Bacillati</taxon>
        <taxon>Actinomycetota</taxon>
        <taxon>Actinomycetes</taxon>
        <taxon>Micrococcales</taxon>
        <taxon>Microbacteriaceae</taxon>
        <taxon>Pseudolysinimonas</taxon>
    </lineage>
</organism>
<keyword evidence="1" id="KW-0808">Transferase</keyword>
<reference evidence="5" key="1">
    <citation type="journal article" date="2019" name="Int. J. Syst. Evol. Microbiol.">
        <title>The Global Catalogue of Microorganisms (GCM) 10K type strain sequencing project: providing services to taxonomists for standard genome sequencing and annotation.</title>
        <authorList>
            <consortium name="The Broad Institute Genomics Platform"/>
            <consortium name="The Broad Institute Genome Sequencing Center for Infectious Disease"/>
            <person name="Wu L."/>
            <person name="Ma J."/>
        </authorList>
    </citation>
    <scope>NUCLEOTIDE SEQUENCE [LARGE SCALE GENOMIC DNA]</scope>
    <source>
        <strain evidence="5">NBRC 108894</strain>
    </source>
</reference>
<dbReference type="SUPFAM" id="SSF53448">
    <property type="entry name" value="Nucleotide-diphospho-sugar transferases"/>
    <property type="match status" value="1"/>
</dbReference>
<comment type="caution">
    <text evidence="4">The sequence shown here is derived from an EMBL/GenBank/DDBJ whole genome shotgun (WGS) entry which is preliminary data.</text>
</comment>
<evidence type="ECO:0000259" key="3">
    <source>
        <dbReference type="Pfam" id="PF12804"/>
    </source>
</evidence>
<dbReference type="InterPro" id="IPR025877">
    <property type="entry name" value="MobA-like_NTP_Trfase"/>
</dbReference>
<dbReference type="PANTHER" id="PTHR19136">
    <property type="entry name" value="MOLYBDENUM COFACTOR GUANYLYLTRANSFERASE"/>
    <property type="match status" value="1"/>
</dbReference>
<gene>
    <name evidence="4" type="ORF">GCM10025881_18900</name>
</gene>
<feature type="compositionally biased region" description="Low complexity" evidence="2">
    <location>
        <begin position="218"/>
        <end position="233"/>
    </location>
</feature>
<evidence type="ECO:0000256" key="2">
    <source>
        <dbReference type="SAM" id="MobiDB-lite"/>
    </source>
</evidence>
<dbReference type="RefSeq" id="WP_284253916.1">
    <property type="nucleotide sequence ID" value="NZ_BSVB01000001.1"/>
</dbReference>
<dbReference type="EMBL" id="BSVB01000001">
    <property type="protein sequence ID" value="GMA95066.1"/>
    <property type="molecule type" value="Genomic_DNA"/>
</dbReference>
<dbReference type="Gene3D" id="3.90.550.10">
    <property type="entry name" value="Spore Coat Polysaccharide Biosynthesis Protein SpsA, Chain A"/>
    <property type="match status" value="1"/>
</dbReference>
<dbReference type="Pfam" id="PF12804">
    <property type="entry name" value="NTP_transf_3"/>
    <property type="match status" value="1"/>
</dbReference>